<comment type="caution">
    <text evidence="1">The sequence shown here is derived from an EMBL/GenBank/DDBJ whole genome shotgun (WGS) entry which is preliminary data.</text>
</comment>
<proteinExistence type="predicted"/>
<dbReference type="OrthoDB" id="412584at2759"/>
<gene>
    <name evidence="1" type="ORF">CR513_05164</name>
</gene>
<evidence type="ECO:0000313" key="2">
    <source>
        <dbReference type="Proteomes" id="UP000257109"/>
    </source>
</evidence>
<keyword evidence="2" id="KW-1185">Reference proteome</keyword>
<protein>
    <submittedName>
        <fullName evidence="1">Uncharacterized protein</fullName>
    </submittedName>
</protein>
<name>A0A371I5N4_MUCPR</name>
<accession>A0A371I5N4</accession>
<sequence length="108" mass="12328">MNSQMSSFCTSKRLHHGFLTSATMWQHLSSHRRHLGHTRKNSRAMPNTTYGTTPTFGDYVVTRGDHYGSTRTSRKVLDCGLYCPTIFRDAHHFVSTCERCQKAGMVMN</sequence>
<dbReference type="AlphaFoldDB" id="A0A371I5N4"/>
<organism evidence="1 2">
    <name type="scientific">Mucuna pruriens</name>
    <name type="common">Velvet bean</name>
    <name type="synonym">Dolichos pruriens</name>
    <dbReference type="NCBI Taxonomy" id="157652"/>
    <lineage>
        <taxon>Eukaryota</taxon>
        <taxon>Viridiplantae</taxon>
        <taxon>Streptophyta</taxon>
        <taxon>Embryophyta</taxon>
        <taxon>Tracheophyta</taxon>
        <taxon>Spermatophyta</taxon>
        <taxon>Magnoliopsida</taxon>
        <taxon>eudicotyledons</taxon>
        <taxon>Gunneridae</taxon>
        <taxon>Pentapetalae</taxon>
        <taxon>rosids</taxon>
        <taxon>fabids</taxon>
        <taxon>Fabales</taxon>
        <taxon>Fabaceae</taxon>
        <taxon>Papilionoideae</taxon>
        <taxon>50 kb inversion clade</taxon>
        <taxon>NPAAA clade</taxon>
        <taxon>indigoferoid/millettioid clade</taxon>
        <taxon>Phaseoleae</taxon>
        <taxon>Mucuna</taxon>
    </lineage>
</organism>
<feature type="non-terminal residue" evidence="1">
    <location>
        <position position="1"/>
    </location>
</feature>
<dbReference type="Gene3D" id="1.10.340.70">
    <property type="match status" value="1"/>
</dbReference>
<evidence type="ECO:0000313" key="1">
    <source>
        <dbReference type="EMBL" id="RDY10333.1"/>
    </source>
</evidence>
<reference evidence="1" key="1">
    <citation type="submission" date="2018-05" db="EMBL/GenBank/DDBJ databases">
        <title>Draft genome of Mucuna pruriens seed.</title>
        <authorList>
            <person name="Nnadi N.E."/>
            <person name="Vos R."/>
            <person name="Hasami M.H."/>
            <person name="Devisetty U.K."/>
            <person name="Aguiy J.C."/>
        </authorList>
    </citation>
    <scope>NUCLEOTIDE SEQUENCE [LARGE SCALE GENOMIC DNA]</scope>
    <source>
        <strain evidence="1">JCA_2017</strain>
    </source>
</reference>
<dbReference type="Proteomes" id="UP000257109">
    <property type="component" value="Unassembled WGS sequence"/>
</dbReference>
<dbReference type="EMBL" id="QJKJ01000861">
    <property type="protein sequence ID" value="RDY10333.1"/>
    <property type="molecule type" value="Genomic_DNA"/>
</dbReference>